<dbReference type="GO" id="GO:0034587">
    <property type="term" value="P:piRNA processing"/>
    <property type="evidence" value="ECO:0007669"/>
    <property type="project" value="TreeGrafter"/>
</dbReference>
<evidence type="ECO:0000313" key="14">
    <source>
        <dbReference type="EnsemblMetazoa" id="MDOA015511-PA"/>
    </source>
</evidence>
<name>A0A1I8NIH3_MUSDO</name>
<dbReference type="GO" id="GO:0005737">
    <property type="term" value="C:cytoplasm"/>
    <property type="evidence" value="ECO:0007669"/>
    <property type="project" value="TreeGrafter"/>
</dbReference>
<keyword evidence="7" id="KW-0479">Metal-binding</keyword>
<dbReference type="GO" id="GO:0005634">
    <property type="term" value="C:nucleus"/>
    <property type="evidence" value="ECO:0007669"/>
    <property type="project" value="TreeGrafter"/>
</dbReference>
<dbReference type="InterPro" id="IPR029063">
    <property type="entry name" value="SAM-dependent_MTases_sf"/>
</dbReference>
<reference evidence="14" key="1">
    <citation type="submission" date="2020-05" db="UniProtKB">
        <authorList>
            <consortium name="EnsemblMetazoa"/>
        </authorList>
    </citation>
    <scope>IDENTIFICATION</scope>
    <source>
        <strain evidence="14">Aabys</strain>
    </source>
</reference>
<dbReference type="GO" id="GO:0030422">
    <property type="term" value="P:siRNA processing"/>
    <property type="evidence" value="ECO:0007669"/>
    <property type="project" value="TreeGrafter"/>
</dbReference>
<accession>A0A1I8NIH3</accession>
<evidence type="ECO:0000256" key="10">
    <source>
        <dbReference type="ARBA" id="ARBA00023158"/>
    </source>
</evidence>
<dbReference type="SUPFAM" id="SSF53335">
    <property type="entry name" value="S-adenosyl-L-methionine-dependent methyltransferases"/>
    <property type="match status" value="1"/>
</dbReference>
<dbReference type="Proteomes" id="UP001652621">
    <property type="component" value="Unplaced"/>
</dbReference>
<organism evidence="14">
    <name type="scientific">Musca domestica</name>
    <name type="common">House fly</name>
    <dbReference type="NCBI Taxonomy" id="7370"/>
    <lineage>
        <taxon>Eukaryota</taxon>
        <taxon>Metazoa</taxon>
        <taxon>Ecdysozoa</taxon>
        <taxon>Arthropoda</taxon>
        <taxon>Hexapoda</taxon>
        <taxon>Insecta</taxon>
        <taxon>Pterygota</taxon>
        <taxon>Neoptera</taxon>
        <taxon>Endopterygota</taxon>
        <taxon>Diptera</taxon>
        <taxon>Brachycera</taxon>
        <taxon>Muscomorpha</taxon>
        <taxon>Muscoidea</taxon>
        <taxon>Muscidae</taxon>
        <taxon>Musca</taxon>
    </lineage>
</organism>
<sequence length="405" mass="47429">MFSYRLPNGGLVTKTYITPEGQIKFDPPVYEQRYSTTVRIIEDPCWKQPLKKIVDFGCAEVRLLQLIRRIPFVEHILEVDIDADLLKIYQQRAIPLISDYLQKRENPLRVDIMVGSVTDAVEELYDVDVVIALELIEHLHKEELDLVPENIFGFVQPKLAIFSTPNSEFNVLFDGLLENGFRHHDHKFEWTREEFKKWAHDICKKYPNYSVSFMGLGKPPSKNRKLGHSTQMAIFARNDMLGRPLHNEVIKNPPVNPAASYRTVYSVDFPYNKDERSKEQKIIDEARYYISQSRHVPRFFNRERCIYQLPWKSIMEYTISLGGTEKELFDILEANGIKVEGDFIVLPEYDDDDYDDDRGDYDECDDDYWSTTHPPRSDEDLSQLTLDCQLNTSNTSYEADEENWD</sequence>
<keyword evidence="10" id="KW-0943">RNA-mediated gene silencing</keyword>
<dbReference type="Gene3D" id="3.40.50.150">
    <property type="entry name" value="Vaccinia Virus protein VP39"/>
    <property type="match status" value="1"/>
</dbReference>
<dbReference type="EnsemblMetazoa" id="MDOA015511-RA">
    <property type="protein sequence ID" value="MDOA015511-PA"/>
    <property type="gene ID" value="MDOA015511"/>
</dbReference>
<evidence type="ECO:0000313" key="15">
    <source>
        <dbReference type="Proteomes" id="UP001652621"/>
    </source>
</evidence>
<dbReference type="RefSeq" id="XP_005179110.1">
    <property type="nucleotide sequence ID" value="XM_005179053.3"/>
</dbReference>
<keyword evidence="5" id="KW-0808">Transferase</keyword>
<evidence type="ECO:0000256" key="6">
    <source>
        <dbReference type="ARBA" id="ARBA00022691"/>
    </source>
</evidence>
<evidence type="ECO:0000256" key="4">
    <source>
        <dbReference type="ARBA" id="ARBA00022603"/>
    </source>
</evidence>
<reference evidence="16" key="2">
    <citation type="submission" date="2025-04" db="UniProtKB">
        <authorList>
            <consortium name="RefSeq"/>
        </authorList>
    </citation>
    <scope>IDENTIFICATION</scope>
    <source>
        <strain evidence="16">Aabys</strain>
    </source>
</reference>
<dbReference type="InterPro" id="IPR026610">
    <property type="entry name" value="Hen1"/>
</dbReference>
<evidence type="ECO:0000256" key="13">
    <source>
        <dbReference type="SAM" id="MobiDB-lite"/>
    </source>
</evidence>
<evidence type="ECO:0000256" key="7">
    <source>
        <dbReference type="ARBA" id="ARBA00022723"/>
    </source>
</evidence>
<gene>
    <name evidence="14" type="primary">101893186</name>
    <name evidence="16" type="synonym">LOC101893186</name>
</gene>
<feature type="region of interest" description="Disordered" evidence="13">
    <location>
        <begin position="350"/>
        <end position="383"/>
    </location>
</feature>
<dbReference type="PANTHER" id="PTHR21404">
    <property type="entry name" value="HEN1"/>
    <property type="match status" value="1"/>
</dbReference>
<dbReference type="GO" id="GO:0003723">
    <property type="term" value="F:RNA binding"/>
    <property type="evidence" value="ECO:0007669"/>
    <property type="project" value="UniProtKB-KW"/>
</dbReference>
<dbReference type="AlphaFoldDB" id="A0A1I8NIH3"/>
<dbReference type="OrthoDB" id="2154311at2759"/>
<evidence type="ECO:0000256" key="12">
    <source>
        <dbReference type="ARBA" id="ARBA00048418"/>
    </source>
</evidence>
<dbReference type="GO" id="GO:0001510">
    <property type="term" value="P:RNA methylation"/>
    <property type="evidence" value="ECO:0007669"/>
    <property type="project" value="InterPro"/>
</dbReference>
<evidence type="ECO:0000256" key="2">
    <source>
        <dbReference type="ARBA" id="ARBA00009026"/>
    </source>
</evidence>
<dbReference type="KEGG" id="mde:101893186"/>
<dbReference type="eggNOG" id="KOG1045">
    <property type="taxonomic scope" value="Eukaryota"/>
</dbReference>
<evidence type="ECO:0000256" key="11">
    <source>
        <dbReference type="ARBA" id="ARBA00035025"/>
    </source>
</evidence>
<dbReference type="GO" id="GO:0046872">
    <property type="term" value="F:metal ion binding"/>
    <property type="evidence" value="ECO:0007669"/>
    <property type="project" value="UniProtKB-KW"/>
</dbReference>
<keyword evidence="8" id="KW-0460">Magnesium</keyword>
<proteinExistence type="inferred from homology"/>
<evidence type="ECO:0000256" key="1">
    <source>
        <dbReference type="ARBA" id="ARBA00001946"/>
    </source>
</evidence>
<evidence type="ECO:0000256" key="3">
    <source>
        <dbReference type="ARBA" id="ARBA00021330"/>
    </source>
</evidence>
<dbReference type="GO" id="GO:0090486">
    <property type="term" value="F:small RNA 2'-O-methyltransferase activity"/>
    <property type="evidence" value="ECO:0007669"/>
    <property type="project" value="UniProtKB-EC"/>
</dbReference>
<comment type="cofactor">
    <cofactor evidence="1">
        <name>Mg(2+)</name>
        <dbReference type="ChEBI" id="CHEBI:18420"/>
    </cofactor>
</comment>
<dbReference type="FunFam" id="3.40.50.150:FF:000124">
    <property type="entry name" value="HEN methyltransferase 1"/>
    <property type="match status" value="1"/>
</dbReference>
<keyword evidence="4" id="KW-0489">Methyltransferase</keyword>
<keyword evidence="9" id="KW-0694">RNA-binding</keyword>
<keyword evidence="6" id="KW-0949">S-adenosyl-L-methionine</keyword>
<dbReference type="STRING" id="7370.A0A1I8NIH3"/>
<evidence type="ECO:0000256" key="8">
    <source>
        <dbReference type="ARBA" id="ARBA00022842"/>
    </source>
</evidence>
<dbReference type="PANTHER" id="PTHR21404:SF3">
    <property type="entry name" value="SMALL RNA 2'-O-METHYLTRANSFERASE"/>
    <property type="match status" value="1"/>
</dbReference>
<dbReference type="VEuPathDB" id="VectorBase:MDOMA2_013845"/>
<comment type="similarity">
    <text evidence="2">Belongs to the methyltransferase superfamily. HEN1 family.</text>
</comment>
<feature type="compositionally biased region" description="Acidic residues" evidence="13">
    <location>
        <begin position="350"/>
        <end position="368"/>
    </location>
</feature>
<evidence type="ECO:0000256" key="9">
    <source>
        <dbReference type="ARBA" id="ARBA00022884"/>
    </source>
</evidence>
<keyword evidence="15" id="KW-1185">Reference proteome</keyword>
<dbReference type="EC" id="2.1.1.386" evidence="11"/>
<protein>
    <recommendedName>
        <fullName evidence="3">Small RNA 2'-O-methyltransferase</fullName>
        <ecNumber evidence="11">2.1.1.386</ecNumber>
    </recommendedName>
</protein>
<evidence type="ECO:0000313" key="16">
    <source>
        <dbReference type="RefSeq" id="XP_005179110.1"/>
    </source>
</evidence>
<evidence type="ECO:0000256" key="5">
    <source>
        <dbReference type="ARBA" id="ARBA00022679"/>
    </source>
</evidence>
<dbReference type="VEuPathDB" id="VectorBase:MDOA015511"/>
<comment type="catalytic activity">
    <reaction evidence="12">
        <text>small RNA 3'-end nucleotide + S-adenosyl-L-methionine = small RNA 3'-end 2'-O-methylnucleotide + S-adenosyl-L-homocysteine + H(+)</text>
        <dbReference type="Rhea" id="RHEA:37887"/>
        <dbReference type="Rhea" id="RHEA-COMP:10415"/>
        <dbReference type="Rhea" id="RHEA-COMP:10416"/>
        <dbReference type="ChEBI" id="CHEBI:15378"/>
        <dbReference type="ChEBI" id="CHEBI:57856"/>
        <dbReference type="ChEBI" id="CHEBI:59789"/>
        <dbReference type="ChEBI" id="CHEBI:74896"/>
        <dbReference type="ChEBI" id="CHEBI:74898"/>
        <dbReference type="EC" id="2.1.1.386"/>
    </reaction>
</comment>